<dbReference type="EMBL" id="BACD03000024">
    <property type="protein sequence ID" value="GAO49665.1"/>
    <property type="molecule type" value="Genomic_DNA"/>
</dbReference>
<protein>
    <submittedName>
        <fullName evidence="2">Uncharacterized protein</fullName>
    </submittedName>
</protein>
<feature type="region of interest" description="Disordered" evidence="1">
    <location>
        <begin position="1"/>
        <end position="21"/>
    </location>
</feature>
<proteinExistence type="predicted"/>
<reference evidence="2 3" key="1">
    <citation type="journal article" date="2011" name="J. Gen. Appl. Microbiol.">
        <title>Draft genome sequencing of the enigmatic yeast Saitoella complicata.</title>
        <authorList>
            <person name="Nishida H."/>
            <person name="Hamamoto M."/>
            <person name="Sugiyama J."/>
        </authorList>
    </citation>
    <scope>NUCLEOTIDE SEQUENCE [LARGE SCALE GENOMIC DNA]</scope>
    <source>
        <strain evidence="2 3">NRRL Y-17804</strain>
    </source>
</reference>
<evidence type="ECO:0000256" key="1">
    <source>
        <dbReference type="SAM" id="MobiDB-lite"/>
    </source>
</evidence>
<dbReference type="Proteomes" id="UP000033140">
    <property type="component" value="Unassembled WGS sequence"/>
</dbReference>
<evidence type="ECO:0000313" key="3">
    <source>
        <dbReference type="Proteomes" id="UP000033140"/>
    </source>
</evidence>
<reference evidence="2 3" key="2">
    <citation type="journal article" date="2014" name="J. Gen. Appl. Microbiol.">
        <title>The early diverging ascomycetous budding yeast Saitoella complicata has three histone deacetylases belonging to the Clr6, Hos2, and Rpd3 lineages.</title>
        <authorList>
            <person name="Nishida H."/>
            <person name="Matsumoto T."/>
            <person name="Kondo S."/>
            <person name="Hamamoto M."/>
            <person name="Yoshikawa H."/>
        </authorList>
    </citation>
    <scope>NUCLEOTIDE SEQUENCE [LARGE SCALE GENOMIC DNA]</scope>
    <source>
        <strain evidence="2 3">NRRL Y-17804</strain>
    </source>
</reference>
<dbReference type="AlphaFoldDB" id="A0A0E9NJT3"/>
<sequence length="66" mass="7246">MSSKTIEPSRNPQHKSFGLPPASRFISASALRIRDITLPADHRLAYSPLCSTIQPDSHPSPPQHSN</sequence>
<accession>A0A0E9NJT3</accession>
<reference evidence="2 3" key="3">
    <citation type="journal article" date="2015" name="Genome Announc.">
        <title>Draft Genome Sequence of the Archiascomycetous Yeast Saitoella complicata.</title>
        <authorList>
            <person name="Yamauchi K."/>
            <person name="Kondo S."/>
            <person name="Hamamoto M."/>
            <person name="Takahashi Y."/>
            <person name="Ogura Y."/>
            <person name="Hayashi T."/>
            <person name="Nishida H."/>
        </authorList>
    </citation>
    <scope>NUCLEOTIDE SEQUENCE [LARGE SCALE GENOMIC DNA]</scope>
    <source>
        <strain evidence="2 3">NRRL Y-17804</strain>
    </source>
</reference>
<keyword evidence="3" id="KW-1185">Reference proteome</keyword>
<comment type="caution">
    <text evidence="2">The sequence shown here is derived from an EMBL/GenBank/DDBJ whole genome shotgun (WGS) entry which is preliminary data.</text>
</comment>
<organism evidence="2 3">
    <name type="scientific">Saitoella complicata (strain BCRC 22490 / CBS 7301 / JCM 7358 / NBRC 10748 / NRRL Y-17804)</name>
    <dbReference type="NCBI Taxonomy" id="698492"/>
    <lineage>
        <taxon>Eukaryota</taxon>
        <taxon>Fungi</taxon>
        <taxon>Dikarya</taxon>
        <taxon>Ascomycota</taxon>
        <taxon>Taphrinomycotina</taxon>
        <taxon>Taphrinomycotina incertae sedis</taxon>
        <taxon>Saitoella</taxon>
    </lineage>
</organism>
<name>A0A0E9NJT3_SAICN</name>
<evidence type="ECO:0000313" key="2">
    <source>
        <dbReference type="EMBL" id="GAO49665.1"/>
    </source>
</evidence>
<feature type="compositionally biased region" description="Polar residues" evidence="1">
    <location>
        <begin position="1"/>
        <end position="11"/>
    </location>
</feature>
<gene>
    <name evidence="2" type="ORF">G7K_3812-t1</name>
</gene>